<evidence type="ECO:0000256" key="3">
    <source>
        <dbReference type="ARBA" id="ARBA00012754"/>
    </source>
</evidence>
<dbReference type="SUPFAM" id="SSF49303">
    <property type="entry name" value="beta-Galactosidase/glucuronidase domain"/>
    <property type="match status" value="2"/>
</dbReference>
<comment type="similarity">
    <text evidence="2">Belongs to the glycosyl hydrolase 2 family.</text>
</comment>
<evidence type="ECO:0000256" key="4">
    <source>
        <dbReference type="ARBA" id="ARBA00022801"/>
    </source>
</evidence>
<dbReference type="InterPro" id="IPR008979">
    <property type="entry name" value="Galactose-bd-like_sf"/>
</dbReference>
<keyword evidence="4" id="KW-0378">Hydrolase</keyword>
<dbReference type="Pfam" id="PF17753">
    <property type="entry name" value="Ig_mannosidase"/>
    <property type="match status" value="1"/>
</dbReference>
<dbReference type="Gene3D" id="2.60.40.10">
    <property type="entry name" value="Immunoglobulins"/>
    <property type="match status" value="2"/>
</dbReference>
<protein>
    <recommendedName>
        <fullName evidence="3">beta-mannosidase</fullName>
        <ecNumber evidence="3">3.2.1.25</ecNumber>
    </recommendedName>
</protein>
<evidence type="ECO:0000313" key="10">
    <source>
        <dbReference type="EMBL" id="SHF26948.1"/>
    </source>
</evidence>
<feature type="domain" description="Beta-mannosidase Ig-fold" evidence="8">
    <location>
        <begin position="776"/>
        <end position="825"/>
    </location>
</feature>
<dbReference type="InterPro" id="IPR041625">
    <property type="entry name" value="Beta-mannosidase_Ig"/>
</dbReference>
<dbReference type="Gene3D" id="2.60.120.260">
    <property type="entry name" value="Galactose-binding domain-like"/>
    <property type="match status" value="1"/>
</dbReference>
<dbReference type="RefSeq" id="WP_072853327.1">
    <property type="nucleotide sequence ID" value="NZ_FQVI01000019.1"/>
</dbReference>
<evidence type="ECO:0000259" key="7">
    <source>
        <dbReference type="Pfam" id="PF00703"/>
    </source>
</evidence>
<dbReference type="GO" id="GO:0005975">
    <property type="term" value="P:carbohydrate metabolic process"/>
    <property type="evidence" value="ECO:0007669"/>
    <property type="project" value="InterPro"/>
</dbReference>
<evidence type="ECO:0000256" key="1">
    <source>
        <dbReference type="ARBA" id="ARBA00000829"/>
    </source>
</evidence>
<feature type="domain" description="Beta-mannosidase-like galactose-binding" evidence="9">
    <location>
        <begin position="30"/>
        <end position="199"/>
    </location>
</feature>
<dbReference type="GO" id="GO:0004567">
    <property type="term" value="F:beta-mannosidase activity"/>
    <property type="evidence" value="ECO:0007669"/>
    <property type="project" value="UniProtKB-EC"/>
</dbReference>
<name>A0A1M5A9I2_9CLOT</name>
<dbReference type="SUPFAM" id="SSF49785">
    <property type="entry name" value="Galactose-binding domain-like"/>
    <property type="match status" value="1"/>
</dbReference>
<dbReference type="PANTHER" id="PTHR43730">
    <property type="entry name" value="BETA-MANNOSIDASE"/>
    <property type="match status" value="1"/>
</dbReference>
<dbReference type="PANTHER" id="PTHR43730:SF1">
    <property type="entry name" value="BETA-MANNOSIDASE"/>
    <property type="match status" value="1"/>
</dbReference>
<comment type="catalytic activity">
    <reaction evidence="1">
        <text>Hydrolysis of terminal, non-reducing beta-D-mannose residues in beta-D-mannosides.</text>
        <dbReference type="EC" id="3.2.1.25"/>
    </reaction>
</comment>
<dbReference type="InterPro" id="IPR006102">
    <property type="entry name" value="Ig-like_GH2"/>
</dbReference>
<keyword evidence="6" id="KW-0326">Glycosidase</keyword>
<evidence type="ECO:0000256" key="6">
    <source>
        <dbReference type="ARBA" id="ARBA00023295"/>
    </source>
</evidence>
<dbReference type="Pfam" id="PF22666">
    <property type="entry name" value="Glyco_hydro_2_N2"/>
    <property type="match status" value="1"/>
</dbReference>
<organism evidence="10 11">
    <name type="scientific">Lactonifactor longoviformis DSM 17459</name>
    <dbReference type="NCBI Taxonomy" id="1122155"/>
    <lineage>
        <taxon>Bacteria</taxon>
        <taxon>Bacillati</taxon>
        <taxon>Bacillota</taxon>
        <taxon>Clostridia</taxon>
        <taxon>Eubacteriales</taxon>
        <taxon>Clostridiaceae</taxon>
        <taxon>Lactonifactor</taxon>
    </lineage>
</organism>
<dbReference type="InterPro" id="IPR050887">
    <property type="entry name" value="Beta-mannosidase_GH2"/>
</dbReference>
<sequence>MKKLCLNENWQLHEAPLKWGKEYKSQIDRQTDGWYDCSLPADVRMPLIEAGVIKDPVLSDYCRESEWIEDRSWWFRKTFDGSAVCMEDDIVELVLEGLDTRSDIFINGQFIGCHRNVHYPFVYDVKDLLVPGENEIMVRVTSGLEEVAEEDLAELDHAVCLESNNGGEFRGDGRRSFVRRPQYTVGWDWGPKVITIGITGNVCLRSYKTIAIREVHLHTEKLGETARVHAMVNIEDLCFISSKSCDVTVQMVREGAVCAEAKLEKQLLTSGYNYLDLELEVKNPCLWWPNGYGEQPLYEVRVCAACGGETEEYPAFSFGIRTIQLDTSVIAGEDRNFILVVNGKPIYCKGGNWVPNDFIYARVPDEKYHVLTDEAAEANFNMIRVWGGGLYERDLFYELCDQKGLLLWHDFMFACSTYPDHQQWFRDEMRQELDYQTKRLRNHCCMGLYCGTNEVHWIFNSIDNPRWGIEFSYEHQYGLRIANLMAKEIIRNNCPQIPYWNSSPYGGDLPNDDTVGDVHRWHNALMSKKMEERIEAKDYDTIESKFVSEYGFIGPCCRKSTEEYMDGASMDREGNIWHMHSNVFEKGTVNAAIEKNYLDHPETLSLDEYILYGGMVHGLMYGYSLEAIRFKEHCGGGLFWMYNDAWGEVGWTIIDYYLRRKIPFYAVKRALAHQKFTMRAADGQLVLQGANDYPEDLEVSGKIGYVSFDGKVKELRDIVLKVPAGERIYLLKEKLPERDYAAGTVMLYTDSDAVDNIWLRTDDMRQLNFGPNPVRTVEIRQEGEDKLVTVTADGFAHGVYAKGDYDCSDCYFDLLPGEVKTFRIKGIGGKEPVIKQVK</sequence>
<dbReference type="OrthoDB" id="9801077at2"/>
<evidence type="ECO:0000313" key="11">
    <source>
        <dbReference type="Proteomes" id="UP000184245"/>
    </source>
</evidence>
<evidence type="ECO:0000259" key="8">
    <source>
        <dbReference type="Pfam" id="PF17753"/>
    </source>
</evidence>
<dbReference type="GO" id="GO:0006516">
    <property type="term" value="P:glycoprotein catabolic process"/>
    <property type="evidence" value="ECO:0007669"/>
    <property type="project" value="TreeGrafter"/>
</dbReference>
<dbReference type="EC" id="3.2.1.25" evidence="3"/>
<keyword evidence="11" id="KW-1185">Reference proteome</keyword>
<dbReference type="InterPro" id="IPR036156">
    <property type="entry name" value="Beta-gal/glucu_dom_sf"/>
</dbReference>
<keyword evidence="5" id="KW-0325">Glycoprotein</keyword>
<dbReference type="InterPro" id="IPR017853">
    <property type="entry name" value="GH"/>
</dbReference>
<feature type="domain" description="Glycoside hydrolase family 2 immunoglobulin-like beta-sandwich" evidence="7">
    <location>
        <begin position="211"/>
        <end position="321"/>
    </location>
</feature>
<dbReference type="Pfam" id="PF00703">
    <property type="entry name" value="Glyco_hydro_2"/>
    <property type="match status" value="1"/>
</dbReference>
<dbReference type="STRING" id="1122155.SAMN02745158_03090"/>
<evidence type="ECO:0000256" key="2">
    <source>
        <dbReference type="ARBA" id="ARBA00007401"/>
    </source>
</evidence>
<dbReference type="AlphaFoldDB" id="A0A1M5A9I2"/>
<accession>A0A1M5A9I2</accession>
<dbReference type="EMBL" id="FQVI01000019">
    <property type="protein sequence ID" value="SHF26948.1"/>
    <property type="molecule type" value="Genomic_DNA"/>
</dbReference>
<gene>
    <name evidence="10" type="ORF">SAMN02745158_03090</name>
</gene>
<dbReference type="Gene3D" id="3.20.20.80">
    <property type="entry name" value="Glycosidases"/>
    <property type="match status" value="1"/>
</dbReference>
<evidence type="ECO:0000259" key="9">
    <source>
        <dbReference type="Pfam" id="PF22666"/>
    </source>
</evidence>
<proteinExistence type="inferred from homology"/>
<dbReference type="Proteomes" id="UP000184245">
    <property type="component" value="Unassembled WGS sequence"/>
</dbReference>
<reference evidence="10 11" key="1">
    <citation type="submission" date="2016-11" db="EMBL/GenBank/DDBJ databases">
        <authorList>
            <person name="Jaros S."/>
            <person name="Januszkiewicz K."/>
            <person name="Wedrychowicz H."/>
        </authorList>
    </citation>
    <scope>NUCLEOTIDE SEQUENCE [LARGE SCALE GENOMIC DNA]</scope>
    <source>
        <strain evidence="10 11">DSM 17459</strain>
    </source>
</reference>
<dbReference type="InterPro" id="IPR054593">
    <property type="entry name" value="Beta-mannosidase-like_N2"/>
</dbReference>
<dbReference type="SUPFAM" id="SSF51445">
    <property type="entry name" value="(Trans)glycosidases"/>
    <property type="match status" value="1"/>
</dbReference>
<evidence type="ECO:0000256" key="5">
    <source>
        <dbReference type="ARBA" id="ARBA00023180"/>
    </source>
</evidence>
<dbReference type="InterPro" id="IPR013783">
    <property type="entry name" value="Ig-like_fold"/>
</dbReference>